<dbReference type="Pfam" id="PF00560">
    <property type="entry name" value="LRR_1"/>
    <property type="match status" value="2"/>
</dbReference>
<dbReference type="SUPFAM" id="SSF52058">
    <property type="entry name" value="L domain-like"/>
    <property type="match status" value="1"/>
</dbReference>
<proteinExistence type="inferred from homology"/>
<dbReference type="InterPro" id="IPR001611">
    <property type="entry name" value="Leu-rich_rpt"/>
</dbReference>
<evidence type="ECO:0000256" key="3">
    <source>
        <dbReference type="ARBA" id="ARBA00022614"/>
    </source>
</evidence>
<keyword evidence="5" id="KW-0732">Signal</keyword>
<dbReference type="Gene3D" id="3.80.10.10">
    <property type="entry name" value="Ribonuclease Inhibitor"/>
    <property type="match status" value="2"/>
</dbReference>
<dbReference type="EMBL" id="CABIKO010000596">
    <property type="protein sequence ID" value="VVA38007.1"/>
    <property type="molecule type" value="Genomic_DNA"/>
</dbReference>
<sequence>MRGNETDRLALLAVKAQIKQDPHNVLSSWNESIHFCSWHGVFCGRRHRQRVTRLDLQSQKLAGGPIPYNISYCSNLIFMNFGHNRLVGKIPSEFGSLSKLQNFVLKYNYLTGEIPPSLGNLSSLEVLAALRNNLVGSLPTSLGQLKKLTLLLLGLNKLTGTIPPSIYKLSALDGFAVEDNQIRGSLPSDLGNTLPNLQAFSIAGNQFFGSLPLSLSNATNLRIIQVQQNKLTGQVPDFRKLHDLERFIIQLNHLGVQMVT</sequence>
<dbReference type="GO" id="GO:0016020">
    <property type="term" value="C:membrane"/>
    <property type="evidence" value="ECO:0007669"/>
    <property type="project" value="UniProtKB-SubCell"/>
</dbReference>
<evidence type="ECO:0000256" key="1">
    <source>
        <dbReference type="ARBA" id="ARBA00004479"/>
    </source>
</evidence>
<dbReference type="InParanoid" id="A0A5E4GDV4"/>
<dbReference type="FunFam" id="3.80.10.10:FF:000275">
    <property type="entry name" value="Leucine-rich repeat receptor-like protein kinase"/>
    <property type="match status" value="1"/>
</dbReference>
<evidence type="ECO:0000256" key="4">
    <source>
        <dbReference type="ARBA" id="ARBA00022692"/>
    </source>
</evidence>
<keyword evidence="6" id="KW-0677">Repeat</keyword>
<organism evidence="11 12">
    <name type="scientific">Prunus dulcis</name>
    <name type="common">Almond</name>
    <name type="synonym">Amygdalus dulcis</name>
    <dbReference type="NCBI Taxonomy" id="3755"/>
    <lineage>
        <taxon>Eukaryota</taxon>
        <taxon>Viridiplantae</taxon>
        <taxon>Streptophyta</taxon>
        <taxon>Embryophyta</taxon>
        <taxon>Tracheophyta</taxon>
        <taxon>Spermatophyta</taxon>
        <taxon>Magnoliopsida</taxon>
        <taxon>eudicotyledons</taxon>
        <taxon>Gunneridae</taxon>
        <taxon>Pentapetalae</taxon>
        <taxon>rosids</taxon>
        <taxon>fabids</taxon>
        <taxon>Rosales</taxon>
        <taxon>Rosaceae</taxon>
        <taxon>Amygdaloideae</taxon>
        <taxon>Amygdaleae</taxon>
        <taxon>Prunus</taxon>
    </lineage>
</organism>
<keyword evidence="9" id="KW-0325">Glycoprotein</keyword>
<dbReference type="OMA" id="HGNTTNH"/>
<dbReference type="Proteomes" id="UP000327085">
    <property type="component" value="Unassembled WGS sequence"/>
</dbReference>
<evidence type="ECO:0000313" key="12">
    <source>
        <dbReference type="Proteomes" id="UP000327085"/>
    </source>
</evidence>
<dbReference type="InterPro" id="IPR032675">
    <property type="entry name" value="LRR_dom_sf"/>
</dbReference>
<dbReference type="AlphaFoldDB" id="A0A5E4GDV4"/>
<keyword evidence="8" id="KW-0472">Membrane</keyword>
<dbReference type="Pfam" id="PF08263">
    <property type="entry name" value="LRRNT_2"/>
    <property type="match status" value="1"/>
</dbReference>
<dbReference type="PANTHER" id="PTHR48009">
    <property type="entry name" value="LEUCINE-RICH REPEAT (LRR) FAMILY PROTEIN"/>
    <property type="match status" value="1"/>
</dbReference>
<keyword evidence="3" id="KW-0433">Leucine-rich repeat</keyword>
<evidence type="ECO:0000256" key="8">
    <source>
        <dbReference type="ARBA" id="ARBA00023136"/>
    </source>
</evidence>
<dbReference type="InterPro" id="IPR053213">
    <property type="entry name" value="RLP29"/>
</dbReference>
<dbReference type="Gramene" id="VVA38007">
    <property type="protein sequence ID" value="VVA38007"/>
    <property type="gene ID" value="Prudul26B035575"/>
</dbReference>
<protein>
    <recommendedName>
        <fullName evidence="10">Leucine-rich repeat-containing N-terminal plant-type domain-containing protein</fullName>
    </recommendedName>
</protein>
<feature type="domain" description="Leucine-rich repeat-containing N-terminal plant-type" evidence="10">
    <location>
        <begin position="5"/>
        <end position="43"/>
    </location>
</feature>
<evidence type="ECO:0000256" key="7">
    <source>
        <dbReference type="ARBA" id="ARBA00022989"/>
    </source>
</evidence>
<comment type="similarity">
    <text evidence="2">Belongs to the RLP family.</text>
</comment>
<evidence type="ECO:0000256" key="2">
    <source>
        <dbReference type="ARBA" id="ARBA00009592"/>
    </source>
</evidence>
<name>A0A5E4GDV4_PRUDU</name>
<accession>A0A5E4GDV4</accession>
<comment type="subcellular location">
    <subcellularLocation>
        <location evidence="1">Membrane</location>
        <topology evidence="1">Single-pass type I membrane protein</topology>
    </subcellularLocation>
</comment>
<keyword evidence="7" id="KW-1133">Transmembrane helix</keyword>
<reference evidence="12" key="1">
    <citation type="journal article" date="2020" name="Plant J.">
        <title>Transposons played a major role in the diversification between the closely related almond and peach genomes: results from the almond genome sequence.</title>
        <authorList>
            <person name="Alioto T."/>
            <person name="Alexiou K.G."/>
            <person name="Bardil A."/>
            <person name="Barteri F."/>
            <person name="Castanera R."/>
            <person name="Cruz F."/>
            <person name="Dhingra A."/>
            <person name="Duval H."/>
            <person name="Fernandez I Marti A."/>
            <person name="Frias L."/>
            <person name="Galan B."/>
            <person name="Garcia J.L."/>
            <person name="Howad W."/>
            <person name="Gomez-Garrido J."/>
            <person name="Gut M."/>
            <person name="Julca I."/>
            <person name="Morata J."/>
            <person name="Puigdomenech P."/>
            <person name="Ribeca P."/>
            <person name="Rubio Cabetas M.J."/>
            <person name="Vlasova A."/>
            <person name="Wirthensohn M."/>
            <person name="Garcia-Mas J."/>
            <person name="Gabaldon T."/>
            <person name="Casacuberta J.M."/>
            <person name="Arus P."/>
        </authorList>
    </citation>
    <scope>NUCLEOTIDE SEQUENCE [LARGE SCALE GENOMIC DNA]</scope>
    <source>
        <strain evidence="12">cv. Texas</strain>
    </source>
</reference>
<evidence type="ECO:0000259" key="10">
    <source>
        <dbReference type="Pfam" id="PF08263"/>
    </source>
</evidence>
<dbReference type="PANTHER" id="PTHR48009:SF16">
    <property type="entry name" value="LEUCINE-RICH REPEAT-CONTAINING N-TERMINAL PLANT-TYPE DOMAIN-CONTAINING PROTEIN"/>
    <property type="match status" value="1"/>
</dbReference>
<keyword evidence="4" id="KW-0812">Transmembrane</keyword>
<evidence type="ECO:0000256" key="9">
    <source>
        <dbReference type="ARBA" id="ARBA00023180"/>
    </source>
</evidence>
<evidence type="ECO:0000256" key="6">
    <source>
        <dbReference type="ARBA" id="ARBA00022737"/>
    </source>
</evidence>
<evidence type="ECO:0000256" key="5">
    <source>
        <dbReference type="ARBA" id="ARBA00022729"/>
    </source>
</evidence>
<gene>
    <name evidence="11" type="ORF">ALMOND_2B035575</name>
</gene>
<dbReference type="InterPro" id="IPR013210">
    <property type="entry name" value="LRR_N_plant-typ"/>
</dbReference>
<evidence type="ECO:0000313" key="11">
    <source>
        <dbReference type="EMBL" id="VVA38007.1"/>
    </source>
</evidence>